<feature type="region of interest" description="Disordered" evidence="1">
    <location>
        <begin position="194"/>
        <end position="269"/>
    </location>
</feature>
<protein>
    <submittedName>
        <fullName evidence="2">Uncharacterized protein</fullName>
    </submittedName>
</protein>
<feature type="compositionally biased region" description="Polar residues" evidence="1">
    <location>
        <begin position="524"/>
        <end position="541"/>
    </location>
</feature>
<feature type="compositionally biased region" description="Low complexity" evidence="1">
    <location>
        <begin position="295"/>
        <end position="328"/>
    </location>
</feature>
<feature type="compositionally biased region" description="Basic residues" evidence="1">
    <location>
        <begin position="1"/>
        <end position="10"/>
    </location>
</feature>
<dbReference type="AlphaFoldDB" id="A0AA38P6R2"/>
<sequence length="580" mass="62679">MEAPVKRKVTSKLSFNDHPANRVPSPYRPPSPLKSTVSLSTTPTTVIRPKAKVNSSATPANAKAKVTRPLTVVTASGTRPPASAIPRPASPTKSHTTLSSAFSSNKTRTTRTNPRPQSSHSTPGTPTTTYLSIESPETETKTKYGGSLSVRQTSPPLGLGLSNGTLGSSSIFSPPADEHSDVPMKIKSKLSRVALSGSESLSPSPSPSHSSYARVRAPSISSNHSLGSNTTSSSTKGTTPNTHRYTPSRSKELPSASHAYQSFSSPSLQDDTTIHYSRVVPKVDPAKIPLPTHSPPTSALSFSSRSSASRSSVSRSESTNSSTSVSTNHVKSPSAGLDLRSTLDSLVQISESALSPRDDLLSPTDDDDNQSEDKKARNEAKVNRKIADLEITNRSLLAINSTLEATKHRQAKEIRELRRKLRESRLILPPRTYRAVTSKDTEALHMLEDDEDDEDEEDNEEDVGGEDQAYLRIRIRLDEMIQSGQKALLTNPTDFAEMKGSAKVLSEEEVRDWRGSEDIGDISLNENPSTEGNSRAPSRNGQRILRDNDSDDITSEDEVEAMTILRDSPSPPPIVVTSTT</sequence>
<feature type="compositionally biased region" description="Polar residues" evidence="1">
    <location>
        <begin position="92"/>
        <end position="106"/>
    </location>
</feature>
<dbReference type="PANTHER" id="PTHR38701:SF1">
    <property type="entry name" value="UP-REGULATED DURING SEPTATION PROTEIN 1 DOMAIN-CONTAINING PROTEIN"/>
    <property type="match status" value="1"/>
</dbReference>
<evidence type="ECO:0000313" key="3">
    <source>
        <dbReference type="Proteomes" id="UP001163846"/>
    </source>
</evidence>
<evidence type="ECO:0000313" key="2">
    <source>
        <dbReference type="EMBL" id="KAJ3837335.1"/>
    </source>
</evidence>
<feature type="compositionally biased region" description="Acidic residues" evidence="1">
    <location>
        <begin position="448"/>
        <end position="465"/>
    </location>
</feature>
<feature type="region of interest" description="Disordered" evidence="1">
    <location>
        <begin position="354"/>
        <end position="380"/>
    </location>
</feature>
<feature type="region of interest" description="Disordered" evidence="1">
    <location>
        <begin position="500"/>
        <end position="554"/>
    </location>
</feature>
<feature type="compositionally biased region" description="Low complexity" evidence="1">
    <location>
        <begin position="79"/>
        <end position="91"/>
    </location>
</feature>
<gene>
    <name evidence="2" type="ORF">F5878DRAFT_710866</name>
</gene>
<dbReference type="EMBL" id="MU806253">
    <property type="protein sequence ID" value="KAJ3837335.1"/>
    <property type="molecule type" value="Genomic_DNA"/>
</dbReference>
<feature type="compositionally biased region" description="Low complexity" evidence="1">
    <location>
        <begin position="110"/>
        <end position="129"/>
    </location>
</feature>
<feature type="compositionally biased region" description="Basic and acidic residues" evidence="1">
    <location>
        <begin position="505"/>
        <end position="517"/>
    </location>
</feature>
<feature type="compositionally biased region" description="Basic and acidic residues" evidence="1">
    <location>
        <begin position="371"/>
        <end position="380"/>
    </location>
</feature>
<name>A0AA38P6R2_9AGAR</name>
<dbReference type="Proteomes" id="UP001163846">
    <property type="component" value="Unassembled WGS sequence"/>
</dbReference>
<proteinExistence type="predicted"/>
<evidence type="ECO:0000256" key="1">
    <source>
        <dbReference type="SAM" id="MobiDB-lite"/>
    </source>
</evidence>
<comment type="caution">
    <text evidence="2">The sequence shown here is derived from an EMBL/GenBank/DDBJ whole genome shotgun (WGS) entry which is preliminary data.</text>
</comment>
<feature type="region of interest" description="Disordered" evidence="1">
    <location>
        <begin position="286"/>
        <end position="336"/>
    </location>
</feature>
<feature type="region of interest" description="Disordered" evidence="1">
    <location>
        <begin position="442"/>
        <end position="467"/>
    </location>
</feature>
<feature type="compositionally biased region" description="Low complexity" evidence="1">
    <location>
        <begin position="33"/>
        <end position="46"/>
    </location>
</feature>
<reference evidence="2" key="1">
    <citation type="submission" date="2022-08" db="EMBL/GenBank/DDBJ databases">
        <authorList>
            <consortium name="DOE Joint Genome Institute"/>
            <person name="Min B."/>
            <person name="Riley R."/>
            <person name="Sierra-Patev S."/>
            <person name="Naranjo-Ortiz M."/>
            <person name="Looney B."/>
            <person name="Konkel Z."/>
            <person name="Slot J.C."/>
            <person name="Sakamoto Y."/>
            <person name="Steenwyk J.L."/>
            <person name="Rokas A."/>
            <person name="Carro J."/>
            <person name="Camarero S."/>
            <person name="Ferreira P."/>
            <person name="Molpeceres G."/>
            <person name="Ruiz-Duenas F.J."/>
            <person name="Serrano A."/>
            <person name="Henrissat B."/>
            <person name="Drula E."/>
            <person name="Hughes K.W."/>
            <person name="Mata J.L."/>
            <person name="Ishikawa N.K."/>
            <person name="Vargas-Isla R."/>
            <person name="Ushijima S."/>
            <person name="Smith C.A."/>
            <person name="Ahrendt S."/>
            <person name="Andreopoulos W."/>
            <person name="He G."/>
            <person name="Labutti K."/>
            <person name="Lipzen A."/>
            <person name="Ng V."/>
            <person name="Sandor L."/>
            <person name="Barry K."/>
            <person name="Martinez A.T."/>
            <person name="Xiao Y."/>
            <person name="Gibbons J.G."/>
            <person name="Terashima K."/>
            <person name="Hibbett D.S."/>
            <person name="Grigoriev I.V."/>
        </authorList>
    </citation>
    <scope>NUCLEOTIDE SEQUENCE</scope>
    <source>
        <strain evidence="2">TFB9207</strain>
    </source>
</reference>
<keyword evidence="3" id="KW-1185">Reference proteome</keyword>
<feature type="region of interest" description="Disordered" evidence="1">
    <location>
        <begin position="1"/>
        <end position="162"/>
    </location>
</feature>
<feature type="compositionally biased region" description="Low complexity" evidence="1">
    <location>
        <begin position="221"/>
        <end position="242"/>
    </location>
</feature>
<dbReference type="PANTHER" id="PTHR38701">
    <property type="entry name" value="CHROMOSOME 8, WHOLE GENOME SHOTGUN SEQUENCE"/>
    <property type="match status" value="1"/>
</dbReference>
<feature type="compositionally biased region" description="Polar residues" evidence="1">
    <location>
        <begin position="258"/>
        <end position="269"/>
    </location>
</feature>
<accession>A0AA38P6R2</accession>
<organism evidence="2 3">
    <name type="scientific">Lentinula raphanica</name>
    <dbReference type="NCBI Taxonomy" id="153919"/>
    <lineage>
        <taxon>Eukaryota</taxon>
        <taxon>Fungi</taxon>
        <taxon>Dikarya</taxon>
        <taxon>Basidiomycota</taxon>
        <taxon>Agaricomycotina</taxon>
        <taxon>Agaricomycetes</taxon>
        <taxon>Agaricomycetidae</taxon>
        <taxon>Agaricales</taxon>
        <taxon>Marasmiineae</taxon>
        <taxon>Omphalotaceae</taxon>
        <taxon>Lentinula</taxon>
    </lineage>
</organism>
<feature type="compositionally biased region" description="Low complexity" evidence="1">
    <location>
        <begin position="196"/>
        <end position="211"/>
    </location>
</feature>